<dbReference type="CDD" id="cd09917">
    <property type="entry name" value="F-box_SF"/>
    <property type="match status" value="1"/>
</dbReference>
<evidence type="ECO:0000313" key="3">
    <source>
        <dbReference type="Proteomes" id="UP000308197"/>
    </source>
</evidence>
<reference evidence="2 3" key="1">
    <citation type="journal article" date="2019" name="Nat. Ecol. Evol.">
        <title>Megaphylogeny resolves global patterns of mushroom evolution.</title>
        <authorList>
            <person name="Varga T."/>
            <person name="Krizsan K."/>
            <person name="Foldi C."/>
            <person name="Dima B."/>
            <person name="Sanchez-Garcia M."/>
            <person name="Sanchez-Ramirez S."/>
            <person name="Szollosi G.J."/>
            <person name="Szarkandi J.G."/>
            <person name="Papp V."/>
            <person name="Albert L."/>
            <person name="Andreopoulos W."/>
            <person name="Angelini C."/>
            <person name="Antonin V."/>
            <person name="Barry K.W."/>
            <person name="Bougher N.L."/>
            <person name="Buchanan P."/>
            <person name="Buyck B."/>
            <person name="Bense V."/>
            <person name="Catcheside P."/>
            <person name="Chovatia M."/>
            <person name="Cooper J."/>
            <person name="Damon W."/>
            <person name="Desjardin D."/>
            <person name="Finy P."/>
            <person name="Geml J."/>
            <person name="Haridas S."/>
            <person name="Hughes K."/>
            <person name="Justo A."/>
            <person name="Karasinski D."/>
            <person name="Kautmanova I."/>
            <person name="Kiss B."/>
            <person name="Kocsube S."/>
            <person name="Kotiranta H."/>
            <person name="LaButti K.M."/>
            <person name="Lechner B.E."/>
            <person name="Liimatainen K."/>
            <person name="Lipzen A."/>
            <person name="Lukacs Z."/>
            <person name="Mihaltcheva S."/>
            <person name="Morgado L.N."/>
            <person name="Niskanen T."/>
            <person name="Noordeloos M.E."/>
            <person name="Ohm R.A."/>
            <person name="Ortiz-Santana B."/>
            <person name="Ovrebo C."/>
            <person name="Racz N."/>
            <person name="Riley R."/>
            <person name="Savchenko A."/>
            <person name="Shiryaev A."/>
            <person name="Soop K."/>
            <person name="Spirin V."/>
            <person name="Szebenyi C."/>
            <person name="Tomsovsky M."/>
            <person name="Tulloss R.E."/>
            <person name="Uehling J."/>
            <person name="Grigoriev I.V."/>
            <person name="Vagvolgyi C."/>
            <person name="Papp T."/>
            <person name="Martin F.M."/>
            <person name="Miettinen O."/>
            <person name="Hibbett D.S."/>
            <person name="Nagy L.G."/>
        </authorList>
    </citation>
    <scope>NUCLEOTIDE SEQUENCE [LARGE SCALE GENOMIC DNA]</scope>
    <source>
        <strain evidence="2 3">HHB13444</strain>
    </source>
</reference>
<dbReference type="AlphaFoldDB" id="A0A5C3PSX3"/>
<proteinExistence type="predicted"/>
<evidence type="ECO:0000313" key="2">
    <source>
        <dbReference type="EMBL" id="TFK92501.1"/>
    </source>
</evidence>
<sequence length="467" mass="53409">MLNFEVVKRKLSCYVGRLQRALRRHRRRYGTLTDVPKLQRLSSATSLGDLPVEVFHQILATLQDGRDADTIATCSLVSRRWRAVALPYLFSVVTIREKADFDDFLDFVANAPHICWCIRTLTLTGGGDGGARLDCSAFSALFPSLTRLRQLFLEALTLQVTAIDNHRSEGDRHITSFTWLEALEVYDVRCEDSKERRLPVIPAILDMLPVSSVHLLRFDGLGDVEDNTHTDFHVGIPSRTIEIRHLSVVALDGAATAAYLVLYEKLIRVGSLGSLSIFCQTWADAEQLAAFLLVQGSSITTVDLDITSLMEQEQQHAQLPRRRWQRLAEALCACTNMSSLRLHVPWNGSLVHPGYSVFTDMFSVSLPRTLREFQIWLKLPEDWMPEYEHTTSNELWDLPTLDMKLCDRERFPDLQHVLVTIQTDPLLAPWCVYELVEHIEEEVWPRVDGRGLLSFQWYRQPVSYEEE</sequence>
<dbReference type="InterPro" id="IPR036047">
    <property type="entry name" value="F-box-like_dom_sf"/>
</dbReference>
<dbReference type="Pfam" id="PF12937">
    <property type="entry name" value="F-box-like"/>
    <property type="match status" value="1"/>
</dbReference>
<organism evidence="2 3">
    <name type="scientific">Polyporus arcularius HHB13444</name>
    <dbReference type="NCBI Taxonomy" id="1314778"/>
    <lineage>
        <taxon>Eukaryota</taxon>
        <taxon>Fungi</taxon>
        <taxon>Dikarya</taxon>
        <taxon>Basidiomycota</taxon>
        <taxon>Agaricomycotina</taxon>
        <taxon>Agaricomycetes</taxon>
        <taxon>Polyporales</taxon>
        <taxon>Polyporaceae</taxon>
        <taxon>Polyporus</taxon>
    </lineage>
</organism>
<dbReference type="SUPFAM" id="SSF81383">
    <property type="entry name" value="F-box domain"/>
    <property type="match status" value="1"/>
</dbReference>
<feature type="domain" description="F-box" evidence="1">
    <location>
        <begin position="48"/>
        <end position="89"/>
    </location>
</feature>
<dbReference type="Proteomes" id="UP000308197">
    <property type="component" value="Unassembled WGS sequence"/>
</dbReference>
<keyword evidence="3" id="KW-1185">Reference proteome</keyword>
<dbReference type="InterPro" id="IPR001810">
    <property type="entry name" value="F-box_dom"/>
</dbReference>
<evidence type="ECO:0000259" key="1">
    <source>
        <dbReference type="Pfam" id="PF12937"/>
    </source>
</evidence>
<dbReference type="EMBL" id="ML210997">
    <property type="protein sequence ID" value="TFK92501.1"/>
    <property type="molecule type" value="Genomic_DNA"/>
</dbReference>
<accession>A0A5C3PSX3</accession>
<name>A0A5C3PSX3_9APHY</name>
<dbReference type="Gene3D" id="1.20.1280.50">
    <property type="match status" value="1"/>
</dbReference>
<protein>
    <recommendedName>
        <fullName evidence="1">F-box domain-containing protein</fullName>
    </recommendedName>
</protein>
<gene>
    <name evidence="2" type="ORF">K466DRAFT_222935</name>
</gene>
<dbReference type="InParanoid" id="A0A5C3PSX3"/>